<evidence type="ECO:0000256" key="2">
    <source>
        <dbReference type="ARBA" id="ARBA00022448"/>
    </source>
</evidence>
<keyword evidence="10" id="KW-1185">Reference proteome</keyword>
<dbReference type="Gene3D" id="1.10.287.810">
    <property type="entry name" value="Mitochondrial import inner membrane translocase subunit tim13 like domains"/>
    <property type="match status" value="1"/>
</dbReference>
<keyword evidence="6" id="KW-0811">Translocation</keyword>
<proteinExistence type="predicted"/>
<evidence type="ECO:0000256" key="6">
    <source>
        <dbReference type="ARBA" id="ARBA00023010"/>
    </source>
</evidence>
<sequence length="157" mass="17140">MDEFARRNLKDFLTMYNQFTELCFNHCVQNLNYRHLIPEEEVCANRCAEKLIHVNHRLISTYMEINPLHKQAAALEAAQAEAASSPMGEPLNLAGQVQKVFGPDAVVTDGSHIAIPVDGTRTADGEARDVQSAGVMEPGAHIPQDSQVNVGIETAAS</sequence>
<keyword evidence="3" id="KW-0479">Metal-binding</keyword>
<dbReference type="SUPFAM" id="SSF144122">
    <property type="entry name" value="Tim10-like"/>
    <property type="match status" value="1"/>
</dbReference>
<dbReference type="PANTHER" id="PTHR13172">
    <property type="entry name" value="MITOCHONDRIAL IMPORT INNER MEMBRANE TRANSLOCASE SUBUNIT TIM9B"/>
    <property type="match status" value="1"/>
</dbReference>
<evidence type="ECO:0000256" key="1">
    <source>
        <dbReference type="ARBA" id="ARBA00004173"/>
    </source>
</evidence>
<evidence type="ECO:0000256" key="5">
    <source>
        <dbReference type="ARBA" id="ARBA00022927"/>
    </source>
</evidence>
<dbReference type="InterPro" id="IPR050673">
    <property type="entry name" value="Mito_inner_translocase_sub"/>
</dbReference>
<protein>
    <submittedName>
        <fullName evidence="11">Uncharacterized protein LOC110975911 isoform X1</fullName>
    </submittedName>
</protein>
<dbReference type="KEGG" id="aplc:110975911"/>
<organism evidence="10 11">
    <name type="scientific">Acanthaster planci</name>
    <name type="common">Crown-of-thorns starfish</name>
    <dbReference type="NCBI Taxonomy" id="133434"/>
    <lineage>
        <taxon>Eukaryota</taxon>
        <taxon>Metazoa</taxon>
        <taxon>Echinodermata</taxon>
        <taxon>Eleutherozoa</taxon>
        <taxon>Asterozoa</taxon>
        <taxon>Asteroidea</taxon>
        <taxon>Valvatacea</taxon>
        <taxon>Valvatida</taxon>
        <taxon>Acanthasteridae</taxon>
        <taxon>Acanthaster</taxon>
    </lineage>
</organism>
<dbReference type="GO" id="GO:0046872">
    <property type="term" value="F:metal ion binding"/>
    <property type="evidence" value="ECO:0007669"/>
    <property type="project" value="UniProtKB-KW"/>
</dbReference>
<accession>A0A8B7XXF3</accession>
<evidence type="ECO:0000313" key="11">
    <source>
        <dbReference type="RefSeq" id="XP_022084476.1"/>
    </source>
</evidence>
<dbReference type="OMA" id="RHMIPEE"/>
<evidence type="ECO:0000256" key="7">
    <source>
        <dbReference type="ARBA" id="ARBA00023128"/>
    </source>
</evidence>
<evidence type="ECO:0000256" key="3">
    <source>
        <dbReference type="ARBA" id="ARBA00022723"/>
    </source>
</evidence>
<name>A0A8B7XXF3_ACAPL</name>
<dbReference type="Proteomes" id="UP000694845">
    <property type="component" value="Unplaced"/>
</dbReference>
<comment type="subcellular location">
    <subcellularLocation>
        <location evidence="1">Mitochondrion</location>
    </subcellularLocation>
</comment>
<keyword evidence="8" id="KW-1015">Disulfide bond</keyword>
<evidence type="ECO:0000256" key="4">
    <source>
        <dbReference type="ARBA" id="ARBA00022833"/>
    </source>
</evidence>
<keyword evidence="4" id="KW-0862">Zinc</keyword>
<dbReference type="GeneID" id="110975911"/>
<dbReference type="AlphaFoldDB" id="A0A8B7XXF3"/>
<dbReference type="Pfam" id="PF02953">
    <property type="entry name" value="zf-Tim10_DDP"/>
    <property type="match status" value="1"/>
</dbReference>
<keyword evidence="2" id="KW-0813">Transport</keyword>
<gene>
    <name evidence="11" type="primary">LOC110975911</name>
</gene>
<dbReference type="RefSeq" id="XP_022084476.1">
    <property type="nucleotide sequence ID" value="XM_022228784.1"/>
</dbReference>
<evidence type="ECO:0000259" key="9">
    <source>
        <dbReference type="Pfam" id="PF02953"/>
    </source>
</evidence>
<evidence type="ECO:0000313" key="10">
    <source>
        <dbReference type="Proteomes" id="UP000694845"/>
    </source>
</evidence>
<dbReference type="InterPro" id="IPR035427">
    <property type="entry name" value="Tim10-like_dom_sf"/>
</dbReference>
<keyword evidence="5" id="KW-0653">Protein transport</keyword>
<dbReference type="OrthoDB" id="1551503at2759"/>
<reference evidence="11" key="1">
    <citation type="submission" date="2025-08" db="UniProtKB">
        <authorList>
            <consortium name="RefSeq"/>
        </authorList>
    </citation>
    <scope>IDENTIFICATION</scope>
</reference>
<dbReference type="InterPro" id="IPR004217">
    <property type="entry name" value="Tim10-like"/>
</dbReference>
<keyword evidence="7" id="KW-0496">Mitochondrion</keyword>
<dbReference type="GO" id="GO:0005739">
    <property type="term" value="C:mitochondrion"/>
    <property type="evidence" value="ECO:0007669"/>
    <property type="project" value="UniProtKB-SubCell"/>
</dbReference>
<evidence type="ECO:0000256" key="8">
    <source>
        <dbReference type="ARBA" id="ARBA00023157"/>
    </source>
</evidence>
<feature type="domain" description="Tim10-like" evidence="9">
    <location>
        <begin position="7"/>
        <end position="63"/>
    </location>
</feature>
<dbReference type="GO" id="GO:0015031">
    <property type="term" value="P:protein transport"/>
    <property type="evidence" value="ECO:0007669"/>
    <property type="project" value="UniProtKB-KW"/>
</dbReference>